<feature type="region of interest" description="Disordered" evidence="1">
    <location>
        <begin position="156"/>
        <end position="184"/>
    </location>
</feature>
<protein>
    <recommendedName>
        <fullName evidence="4">Ataxin-7-like protein 1</fullName>
    </recommendedName>
</protein>
<dbReference type="Ensembl" id="ENSMSIT00000006654.1">
    <property type="protein sequence ID" value="ENSMSIP00000005260.1"/>
    <property type="gene ID" value="ENSMSIG00000004759.1"/>
</dbReference>
<dbReference type="InterPro" id="IPR052237">
    <property type="entry name" value="Ataxin-7-like_regulator"/>
</dbReference>
<dbReference type="PANTHER" id="PTHR15117:SF9">
    <property type="entry name" value="ATAXIN-7-LIKE PROTEIN 1"/>
    <property type="match status" value="1"/>
</dbReference>
<name>A0A8C6GFX8_MUSSI</name>
<organism evidence="2 3">
    <name type="scientific">Mus spicilegus</name>
    <name type="common">Mound-building mouse</name>
    <dbReference type="NCBI Taxonomy" id="10103"/>
    <lineage>
        <taxon>Eukaryota</taxon>
        <taxon>Metazoa</taxon>
        <taxon>Chordata</taxon>
        <taxon>Craniata</taxon>
        <taxon>Vertebrata</taxon>
        <taxon>Euteleostomi</taxon>
        <taxon>Mammalia</taxon>
        <taxon>Eutheria</taxon>
        <taxon>Euarchontoglires</taxon>
        <taxon>Glires</taxon>
        <taxon>Rodentia</taxon>
        <taxon>Myomorpha</taxon>
        <taxon>Muroidea</taxon>
        <taxon>Muridae</taxon>
        <taxon>Murinae</taxon>
        <taxon>Mus</taxon>
        <taxon>Mus</taxon>
    </lineage>
</organism>
<dbReference type="AlphaFoldDB" id="A0A8C6GFX8"/>
<reference evidence="2" key="2">
    <citation type="submission" date="2025-09" db="UniProtKB">
        <authorList>
            <consortium name="Ensembl"/>
        </authorList>
    </citation>
    <scope>IDENTIFICATION</scope>
</reference>
<evidence type="ECO:0000313" key="2">
    <source>
        <dbReference type="Ensembl" id="ENSMSIP00000005260.1"/>
    </source>
</evidence>
<dbReference type="Proteomes" id="UP000694415">
    <property type="component" value="Unplaced"/>
</dbReference>
<sequence length="184" mass="19712">MTSERSRIPCLSAAAAEGTGKKQQEGTAMATLHRKVPSPEAFLGKPWSSWIDAAKLHCSDNVDLEEAGKEGGKSREVMRLNKEDMHLFGHYPAHDDFYLVVCSACNQVVKPQVFQSHCGKWTPAPGGSMGSQLGGLVSVSVQGCGDMGLGLLPLHTEDPVGAQSSRSQAPSCQSKQEKVCSMPW</sequence>
<evidence type="ECO:0000256" key="1">
    <source>
        <dbReference type="SAM" id="MobiDB-lite"/>
    </source>
</evidence>
<proteinExistence type="predicted"/>
<dbReference type="GeneTree" id="ENSGT00940000164338"/>
<keyword evidence="3" id="KW-1185">Reference proteome</keyword>
<feature type="compositionally biased region" description="Polar residues" evidence="1">
    <location>
        <begin position="162"/>
        <end position="174"/>
    </location>
</feature>
<evidence type="ECO:0008006" key="4">
    <source>
        <dbReference type="Google" id="ProtNLM"/>
    </source>
</evidence>
<reference evidence="2" key="1">
    <citation type="submission" date="2025-08" db="UniProtKB">
        <authorList>
            <consortium name="Ensembl"/>
        </authorList>
    </citation>
    <scope>IDENTIFICATION</scope>
</reference>
<evidence type="ECO:0000313" key="3">
    <source>
        <dbReference type="Proteomes" id="UP000694415"/>
    </source>
</evidence>
<dbReference type="PANTHER" id="PTHR15117">
    <property type="entry name" value="ATAXIN 7 RELATED"/>
    <property type="match status" value="1"/>
</dbReference>
<accession>A0A8C6GFX8</accession>